<comment type="similarity">
    <text evidence="2">Belongs to the ABC-2 integral membrane protein family.</text>
</comment>
<feature type="transmembrane region" description="Helical" evidence="8">
    <location>
        <begin position="222"/>
        <end position="243"/>
    </location>
</feature>
<feature type="domain" description="ABC-2 type transporter transmembrane" evidence="9">
    <location>
        <begin position="11"/>
        <end position="209"/>
    </location>
</feature>
<accession>A0A7G9SMP6</accession>
<reference evidence="10 11" key="1">
    <citation type="submission" date="2020-08" db="EMBL/GenBank/DDBJ databases">
        <title>Genome sequence of Thermomonas carbonis KCTC 42013T.</title>
        <authorList>
            <person name="Hyun D.-W."/>
            <person name="Bae J.-W."/>
        </authorList>
    </citation>
    <scope>NUCLEOTIDE SEQUENCE [LARGE SCALE GENOMIC DNA]</scope>
    <source>
        <strain evidence="10 11">KCTC 42013</strain>
    </source>
</reference>
<name>A0A7G9SMP6_9GAMM</name>
<comment type="subcellular location">
    <subcellularLocation>
        <location evidence="1">Cell inner membrane</location>
        <topology evidence="1">Multi-pass membrane protein</topology>
    </subcellularLocation>
</comment>
<proteinExistence type="inferred from homology"/>
<organism evidence="10 11">
    <name type="scientific">Thermomonas carbonis</name>
    <dbReference type="NCBI Taxonomy" id="1463158"/>
    <lineage>
        <taxon>Bacteria</taxon>
        <taxon>Pseudomonadati</taxon>
        <taxon>Pseudomonadota</taxon>
        <taxon>Gammaproteobacteria</taxon>
        <taxon>Lysobacterales</taxon>
        <taxon>Lysobacteraceae</taxon>
        <taxon>Thermomonas</taxon>
    </lineage>
</organism>
<keyword evidence="7 8" id="KW-0472">Membrane</keyword>
<evidence type="ECO:0000259" key="9">
    <source>
        <dbReference type="Pfam" id="PF01061"/>
    </source>
</evidence>
<evidence type="ECO:0000256" key="2">
    <source>
        <dbReference type="ARBA" id="ARBA00007783"/>
    </source>
</evidence>
<evidence type="ECO:0000256" key="6">
    <source>
        <dbReference type="ARBA" id="ARBA00022989"/>
    </source>
</evidence>
<keyword evidence="3" id="KW-0813">Transport</keyword>
<dbReference type="GO" id="GO:0140359">
    <property type="term" value="F:ABC-type transporter activity"/>
    <property type="evidence" value="ECO:0007669"/>
    <property type="project" value="InterPro"/>
</dbReference>
<keyword evidence="5 8" id="KW-0812">Transmembrane</keyword>
<evidence type="ECO:0000256" key="4">
    <source>
        <dbReference type="ARBA" id="ARBA00022475"/>
    </source>
</evidence>
<dbReference type="Proteomes" id="UP000515804">
    <property type="component" value="Chromosome"/>
</dbReference>
<keyword evidence="4" id="KW-1003">Cell membrane</keyword>
<dbReference type="AlphaFoldDB" id="A0A7G9SMP6"/>
<dbReference type="PANTHER" id="PTHR30413:SF8">
    <property type="entry name" value="TRANSPORT PERMEASE PROTEIN"/>
    <property type="match status" value="1"/>
</dbReference>
<dbReference type="PANTHER" id="PTHR30413">
    <property type="entry name" value="INNER MEMBRANE TRANSPORT PERMEASE"/>
    <property type="match status" value="1"/>
</dbReference>
<dbReference type="InterPro" id="IPR013525">
    <property type="entry name" value="ABC2_TM"/>
</dbReference>
<evidence type="ECO:0000256" key="3">
    <source>
        <dbReference type="ARBA" id="ARBA00022448"/>
    </source>
</evidence>
<dbReference type="Pfam" id="PF01061">
    <property type="entry name" value="ABC2_membrane"/>
    <property type="match status" value="1"/>
</dbReference>
<evidence type="ECO:0000313" key="11">
    <source>
        <dbReference type="Proteomes" id="UP000515804"/>
    </source>
</evidence>
<evidence type="ECO:0000313" key="10">
    <source>
        <dbReference type="EMBL" id="QNN69121.1"/>
    </source>
</evidence>
<dbReference type="EMBL" id="CP060719">
    <property type="protein sequence ID" value="QNN69121.1"/>
    <property type="molecule type" value="Genomic_DNA"/>
</dbReference>
<feature type="transmembrane region" description="Helical" evidence="8">
    <location>
        <begin position="132"/>
        <end position="155"/>
    </location>
</feature>
<dbReference type="GO" id="GO:0005886">
    <property type="term" value="C:plasma membrane"/>
    <property type="evidence" value="ECO:0007669"/>
    <property type="project" value="UniProtKB-SubCell"/>
</dbReference>
<dbReference type="KEGG" id="tcn:H9L16_10465"/>
<dbReference type="RefSeq" id="WP_187551644.1">
    <property type="nucleotide sequence ID" value="NZ_CP060719.1"/>
</dbReference>
<evidence type="ECO:0000256" key="5">
    <source>
        <dbReference type="ARBA" id="ARBA00022692"/>
    </source>
</evidence>
<keyword evidence="11" id="KW-1185">Reference proteome</keyword>
<keyword evidence="6 8" id="KW-1133">Transmembrane helix</keyword>
<protein>
    <submittedName>
        <fullName evidence="10">ABC transporter permease</fullName>
    </submittedName>
</protein>
<feature type="transmembrane region" description="Helical" evidence="8">
    <location>
        <begin position="167"/>
        <end position="183"/>
    </location>
</feature>
<evidence type="ECO:0000256" key="8">
    <source>
        <dbReference type="SAM" id="Phobius"/>
    </source>
</evidence>
<feature type="transmembrane region" description="Helical" evidence="8">
    <location>
        <begin position="98"/>
        <end position="126"/>
    </location>
</feature>
<evidence type="ECO:0000256" key="7">
    <source>
        <dbReference type="ARBA" id="ARBA00023136"/>
    </source>
</evidence>
<sequence>MVLARLLLGVRLTQLYRHSSLGLLWAIVPTLVITIGVTLGLPDAREQRLVPTDVVPMQVHVAFGVVLMQTFVEAFNGQRSIFDLHLSLLRRMRFPLEAVFLAQVAESAFNLLAKMPVLLLVLIVFGVQLKPVLLLGLLACVPVLLAGVAAGALLAPLSALGKDLDRAMVFLPWLLFLLTPVFYRTPLTGAWAAFQAFNPLTAMLDVARHLSYGGGSPHWPTYWFALAAVAVAVPAGLVVCKLAPPHLAERLAA</sequence>
<feature type="transmembrane region" description="Helical" evidence="8">
    <location>
        <begin position="21"/>
        <end position="39"/>
    </location>
</feature>
<evidence type="ECO:0000256" key="1">
    <source>
        <dbReference type="ARBA" id="ARBA00004429"/>
    </source>
</evidence>
<feature type="transmembrane region" description="Helical" evidence="8">
    <location>
        <begin position="59"/>
        <end position="77"/>
    </location>
</feature>
<dbReference type="GO" id="GO:0015920">
    <property type="term" value="P:lipopolysaccharide transport"/>
    <property type="evidence" value="ECO:0007669"/>
    <property type="project" value="TreeGrafter"/>
</dbReference>
<gene>
    <name evidence="10" type="ORF">H9L16_10465</name>
</gene>